<dbReference type="Proteomes" id="UP000186914">
    <property type="component" value="Unassembled WGS sequence"/>
</dbReference>
<dbReference type="AlphaFoldDB" id="A0A1N7CW84"/>
<feature type="transmembrane region" description="Helical" evidence="1">
    <location>
        <begin position="45"/>
        <end position="65"/>
    </location>
</feature>
<sequence length="128" mass="14359">MARSPELWAFIVSNGLLFISGAILLVLTSLAYYQNPRYTSYRDAMIGFGFIVLGGTLSPVYRLLIRSEYHLNSSQRLLLQSGANILVAIGLGLIFYAIIHHDIKSPSSDGSEPLETHLYEFDEQQYDD</sequence>
<accession>A0A1N7CW84</accession>
<proteinExistence type="predicted"/>
<keyword evidence="1" id="KW-1133">Transmembrane helix</keyword>
<feature type="transmembrane region" description="Helical" evidence="1">
    <location>
        <begin position="77"/>
        <end position="99"/>
    </location>
</feature>
<dbReference type="EMBL" id="FTNO01000003">
    <property type="protein sequence ID" value="SIR67831.1"/>
    <property type="molecule type" value="Genomic_DNA"/>
</dbReference>
<name>A0A1N7CW84_9EURY</name>
<feature type="transmembrane region" description="Helical" evidence="1">
    <location>
        <begin position="7"/>
        <end position="33"/>
    </location>
</feature>
<evidence type="ECO:0000313" key="2">
    <source>
        <dbReference type="EMBL" id="SIR67831.1"/>
    </source>
</evidence>
<dbReference type="OrthoDB" id="214381at2157"/>
<evidence type="ECO:0000313" key="3">
    <source>
        <dbReference type="Proteomes" id="UP000186914"/>
    </source>
</evidence>
<protein>
    <submittedName>
        <fullName evidence="2">Uncharacterized protein</fullName>
    </submittedName>
</protein>
<organism evidence="2 3">
    <name type="scientific">Haladaptatus litoreus</name>
    <dbReference type="NCBI Taxonomy" id="553468"/>
    <lineage>
        <taxon>Archaea</taxon>
        <taxon>Methanobacteriati</taxon>
        <taxon>Methanobacteriota</taxon>
        <taxon>Stenosarchaea group</taxon>
        <taxon>Halobacteria</taxon>
        <taxon>Halobacteriales</taxon>
        <taxon>Haladaptataceae</taxon>
        <taxon>Haladaptatus</taxon>
    </lineage>
</organism>
<keyword evidence="1" id="KW-0472">Membrane</keyword>
<gene>
    <name evidence="2" type="ORF">SAMN05421858_3297</name>
</gene>
<dbReference type="RefSeq" id="WP_139328895.1">
    <property type="nucleotide sequence ID" value="NZ_FTNO01000003.1"/>
</dbReference>
<evidence type="ECO:0000256" key="1">
    <source>
        <dbReference type="SAM" id="Phobius"/>
    </source>
</evidence>
<keyword evidence="1" id="KW-0812">Transmembrane</keyword>
<reference evidence="3" key="1">
    <citation type="submission" date="2017-01" db="EMBL/GenBank/DDBJ databases">
        <authorList>
            <person name="Varghese N."/>
            <person name="Submissions S."/>
        </authorList>
    </citation>
    <scope>NUCLEOTIDE SEQUENCE [LARGE SCALE GENOMIC DNA]</scope>
    <source>
        <strain evidence="3">CGMCC 1.7737</strain>
    </source>
</reference>
<keyword evidence="3" id="KW-1185">Reference proteome</keyword>